<accession>A0A4R6YKR0</accession>
<name>A0A4R6YKR0_9GAMM</name>
<dbReference type="AlphaFoldDB" id="A0A4R6YKR0"/>
<proteinExistence type="predicted"/>
<reference evidence="1 2" key="1">
    <citation type="submission" date="2019-03" db="EMBL/GenBank/DDBJ databases">
        <title>Genomic Encyclopedia of Type Strains, Phase IV (KMG-IV): sequencing the most valuable type-strain genomes for metagenomic binning, comparative biology and taxonomic classification.</title>
        <authorList>
            <person name="Goeker M."/>
        </authorList>
    </citation>
    <scope>NUCLEOTIDE SEQUENCE [LARGE SCALE GENOMIC DNA]</scope>
    <source>
        <strain evidence="1 2">DSM 21667</strain>
    </source>
</reference>
<protein>
    <submittedName>
        <fullName evidence="1">Uncharacterized protein</fullName>
    </submittedName>
</protein>
<evidence type="ECO:0000313" key="1">
    <source>
        <dbReference type="EMBL" id="TDR37726.1"/>
    </source>
</evidence>
<organism evidence="1 2">
    <name type="scientific">Tahibacter aquaticus</name>
    <dbReference type="NCBI Taxonomy" id="520092"/>
    <lineage>
        <taxon>Bacteria</taxon>
        <taxon>Pseudomonadati</taxon>
        <taxon>Pseudomonadota</taxon>
        <taxon>Gammaproteobacteria</taxon>
        <taxon>Lysobacterales</taxon>
        <taxon>Rhodanobacteraceae</taxon>
        <taxon>Tahibacter</taxon>
    </lineage>
</organism>
<dbReference type="Proteomes" id="UP000295293">
    <property type="component" value="Unassembled WGS sequence"/>
</dbReference>
<dbReference type="EMBL" id="SNZH01000024">
    <property type="protein sequence ID" value="TDR37726.1"/>
    <property type="molecule type" value="Genomic_DNA"/>
</dbReference>
<keyword evidence="2" id="KW-1185">Reference proteome</keyword>
<sequence>MAAHPGSDSLIVSASAPIRGARSGRPRRGVLGIAVARSVSVGLLALVLTGCAAWREPPPTHRLGWVKAVIDGAAIQNPADHACVASLSAADIAGQRWVVVGVRQGRYRRLHTVALPDALAVEPGDRVLIDPANCDVPLRRAD</sequence>
<gene>
    <name evidence="1" type="ORF">DFR29_12423</name>
</gene>
<evidence type="ECO:0000313" key="2">
    <source>
        <dbReference type="Proteomes" id="UP000295293"/>
    </source>
</evidence>
<comment type="caution">
    <text evidence="1">The sequence shown here is derived from an EMBL/GenBank/DDBJ whole genome shotgun (WGS) entry which is preliminary data.</text>
</comment>